<keyword evidence="3" id="KW-1185">Reference proteome</keyword>
<proteinExistence type="predicted"/>
<dbReference type="AlphaFoldDB" id="A0AB34HTB0"/>
<dbReference type="EMBL" id="JAIQCJ010000660">
    <property type="protein sequence ID" value="KAJ8794892.1"/>
    <property type="molecule type" value="Genomic_DNA"/>
</dbReference>
<accession>A0AB34HTB0</accession>
<feature type="region of interest" description="Disordered" evidence="1">
    <location>
        <begin position="34"/>
        <end position="96"/>
    </location>
</feature>
<name>A0AB34HTB0_ESCRO</name>
<organism evidence="2 3">
    <name type="scientific">Eschrichtius robustus</name>
    <name type="common">California gray whale</name>
    <name type="synonym">Eschrichtius gibbosus</name>
    <dbReference type="NCBI Taxonomy" id="9764"/>
    <lineage>
        <taxon>Eukaryota</taxon>
        <taxon>Metazoa</taxon>
        <taxon>Chordata</taxon>
        <taxon>Craniata</taxon>
        <taxon>Vertebrata</taxon>
        <taxon>Euteleostomi</taxon>
        <taxon>Mammalia</taxon>
        <taxon>Eutheria</taxon>
        <taxon>Laurasiatheria</taxon>
        <taxon>Artiodactyla</taxon>
        <taxon>Whippomorpha</taxon>
        <taxon>Cetacea</taxon>
        <taxon>Mysticeti</taxon>
        <taxon>Eschrichtiidae</taxon>
        <taxon>Eschrichtius</taxon>
    </lineage>
</organism>
<feature type="compositionally biased region" description="Low complexity" evidence="1">
    <location>
        <begin position="64"/>
        <end position="74"/>
    </location>
</feature>
<sequence length="151" mass="15511">MAGAQPGVHALQLKPVCVSDSLKKGTKFVKWDDVSRGGWRGRRRGAGQARASRGGGARGALCNGRTRAGAGASERSSRRRPGRVADSGGWAPAPGSLGSVVDVLAGSGQRPLRSEIFWASGAEEAGVADAPPVTSFGPFREGTARVSETVE</sequence>
<protein>
    <submittedName>
        <fullName evidence="2">Uncharacterized protein</fullName>
    </submittedName>
</protein>
<gene>
    <name evidence="2" type="ORF">J1605_018746</name>
</gene>
<evidence type="ECO:0000256" key="1">
    <source>
        <dbReference type="SAM" id="MobiDB-lite"/>
    </source>
</evidence>
<dbReference type="Gene3D" id="2.30.29.240">
    <property type="match status" value="1"/>
</dbReference>
<feature type="region of interest" description="Disordered" evidence="1">
    <location>
        <begin position="127"/>
        <end position="151"/>
    </location>
</feature>
<reference evidence="2 3" key="1">
    <citation type="submission" date="2022-11" db="EMBL/GenBank/DDBJ databases">
        <title>Whole genome sequence of Eschrichtius robustus ER-17-0199.</title>
        <authorList>
            <person name="Bruniche-Olsen A."/>
            <person name="Black A.N."/>
            <person name="Fields C.J."/>
            <person name="Walden K."/>
            <person name="Dewoody J.A."/>
        </authorList>
    </citation>
    <scope>NUCLEOTIDE SEQUENCE [LARGE SCALE GENOMIC DNA]</scope>
    <source>
        <strain evidence="2">ER-17-0199</strain>
        <tissue evidence="2">Blubber</tissue>
    </source>
</reference>
<comment type="caution">
    <text evidence="2">The sequence shown here is derived from an EMBL/GenBank/DDBJ whole genome shotgun (WGS) entry which is preliminary data.</text>
</comment>
<dbReference type="Proteomes" id="UP001159641">
    <property type="component" value="Unassembled WGS sequence"/>
</dbReference>
<evidence type="ECO:0000313" key="2">
    <source>
        <dbReference type="EMBL" id="KAJ8794892.1"/>
    </source>
</evidence>
<evidence type="ECO:0000313" key="3">
    <source>
        <dbReference type="Proteomes" id="UP001159641"/>
    </source>
</evidence>